<dbReference type="InterPro" id="IPR013830">
    <property type="entry name" value="SGNH_hydro"/>
</dbReference>
<dbReference type="PANTHER" id="PTHR30383:SF5">
    <property type="entry name" value="SGNH HYDROLASE-TYPE ESTERASE DOMAIN-CONTAINING PROTEIN"/>
    <property type="match status" value="1"/>
</dbReference>
<dbReference type="GO" id="GO:0016787">
    <property type="term" value="F:hydrolase activity"/>
    <property type="evidence" value="ECO:0007669"/>
    <property type="project" value="UniProtKB-KW"/>
</dbReference>
<comment type="caution">
    <text evidence="3">The sequence shown here is derived from an EMBL/GenBank/DDBJ whole genome shotgun (WGS) entry which is preliminary data.</text>
</comment>
<dbReference type="PROSITE" id="PS51257">
    <property type="entry name" value="PROKAR_LIPOPROTEIN"/>
    <property type="match status" value="1"/>
</dbReference>
<organism evidence="3 4">
    <name type="scientific">Leifsonia williamsii</name>
    <dbReference type="NCBI Taxonomy" id="3035919"/>
    <lineage>
        <taxon>Bacteria</taxon>
        <taxon>Bacillati</taxon>
        <taxon>Actinomycetota</taxon>
        <taxon>Actinomycetes</taxon>
        <taxon>Micrococcales</taxon>
        <taxon>Microbacteriaceae</taxon>
        <taxon>Leifsonia</taxon>
    </lineage>
</organism>
<dbReference type="InterPro" id="IPR006311">
    <property type="entry name" value="TAT_signal"/>
</dbReference>
<keyword evidence="4" id="KW-1185">Reference proteome</keyword>
<keyword evidence="1" id="KW-0732">Signal</keyword>
<dbReference type="InterPro" id="IPR036514">
    <property type="entry name" value="SGNH_hydro_sf"/>
</dbReference>
<proteinExistence type="predicted"/>
<protein>
    <submittedName>
        <fullName evidence="3">SGNH/GDSL hydrolase family protein</fullName>
    </submittedName>
</protein>
<dbReference type="PROSITE" id="PS51318">
    <property type="entry name" value="TAT"/>
    <property type="match status" value="1"/>
</dbReference>
<feature type="signal peptide" evidence="1">
    <location>
        <begin position="1"/>
        <end position="28"/>
    </location>
</feature>
<feature type="domain" description="SGNH hydrolase-type esterase" evidence="2">
    <location>
        <begin position="48"/>
        <end position="209"/>
    </location>
</feature>
<dbReference type="Proteomes" id="UP001174208">
    <property type="component" value="Unassembled WGS sequence"/>
</dbReference>
<sequence>MTARRPLTALALAAVSALALAGCSSASAAPDGGSATATGPADGLRVAVIGDSIAAGLGVEDGEAWPDLLAAENGWRLSNLSSSGAGFVATDGDGDDFGPQVTAAIAADAQLVLVGASDNDLGADDADARQATADAVQQLREGLPHAQIVGYGALTGEATDEQLADVDQALRDAVTAAGGVWLDLGQPYRSQEGLVQDDGEHPTAAGQRAIAMAVRSALAAAGVTVTTTTGTASSTPSP</sequence>
<gene>
    <name evidence="3" type="ORF">P5G50_11205</name>
</gene>
<dbReference type="Pfam" id="PF13472">
    <property type="entry name" value="Lipase_GDSL_2"/>
    <property type="match status" value="1"/>
</dbReference>
<accession>A0ABT8KEW0</accession>
<evidence type="ECO:0000313" key="4">
    <source>
        <dbReference type="Proteomes" id="UP001174208"/>
    </source>
</evidence>
<keyword evidence="3" id="KW-0378">Hydrolase</keyword>
<feature type="chain" id="PRO_5046430945" evidence="1">
    <location>
        <begin position="29"/>
        <end position="238"/>
    </location>
</feature>
<dbReference type="RefSeq" id="WP_301208966.1">
    <property type="nucleotide sequence ID" value="NZ_JAROCF010000001.1"/>
</dbReference>
<dbReference type="SUPFAM" id="SSF52266">
    <property type="entry name" value="SGNH hydrolase"/>
    <property type="match status" value="1"/>
</dbReference>
<evidence type="ECO:0000256" key="1">
    <source>
        <dbReference type="SAM" id="SignalP"/>
    </source>
</evidence>
<dbReference type="InterPro" id="IPR051532">
    <property type="entry name" value="Ester_Hydrolysis_Enzymes"/>
</dbReference>
<evidence type="ECO:0000259" key="2">
    <source>
        <dbReference type="Pfam" id="PF13472"/>
    </source>
</evidence>
<dbReference type="CDD" id="cd00229">
    <property type="entry name" value="SGNH_hydrolase"/>
    <property type="match status" value="1"/>
</dbReference>
<dbReference type="Gene3D" id="3.40.50.1110">
    <property type="entry name" value="SGNH hydrolase"/>
    <property type="match status" value="1"/>
</dbReference>
<reference evidence="3" key="1">
    <citation type="submission" date="2023-06" db="EMBL/GenBank/DDBJ databases">
        <title>MT1 and MT2 Draft Genomes of Novel Species.</title>
        <authorList>
            <person name="Venkateswaran K."/>
        </authorList>
    </citation>
    <scope>NUCLEOTIDE SEQUENCE</scope>
    <source>
        <strain evidence="3">F6_8S_P_1B</strain>
    </source>
</reference>
<name>A0ABT8KEW0_9MICO</name>
<evidence type="ECO:0000313" key="3">
    <source>
        <dbReference type="EMBL" id="MDN4615017.1"/>
    </source>
</evidence>
<dbReference type="PANTHER" id="PTHR30383">
    <property type="entry name" value="THIOESTERASE 1/PROTEASE 1/LYSOPHOSPHOLIPASE L1"/>
    <property type="match status" value="1"/>
</dbReference>
<dbReference type="EMBL" id="JAROCF010000001">
    <property type="protein sequence ID" value="MDN4615017.1"/>
    <property type="molecule type" value="Genomic_DNA"/>
</dbReference>